<dbReference type="Pfam" id="PF03176">
    <property type="entry name" value="MMPL"/>
    <property type="match status" value="2"/>
</dbReference>
<dbReference type="PANTHER" id="PTHR33406">
    <property type="entry name" value="MEMBRANE PROTEIN MJ1562-RELATED"/>
    <property type="match status" value="1"/>
</dbReference>
<comment type="caution">
    <text evidence="9">The sequence shown here is derived from an EMBL/GenBank/DDBJ whole genome shotgun (WGS) entry which is preliminary data.</text>
</comment>
<feature type="transmembrane region" description="Helical" evidence="7">
    <location>
        <begin position="247"/>
        <end position="269"/>
    </location>
</feature>
<feature type="transmembrane region" description="Helical" evidence="7">
    <location>
        <begin position="187"/>
        <end position="207"/>
    </location>
</feature>
<name>A0ABN1QU68_9ACTN</name>
<evidence type="ECO:0000256" key="2">
    <source>
        <dbReference type="ARBA" id="ARBA00010157"/>
    </source>
</evidence>
<feature type="transmembrane region" description="Helical" evidence="7">
    <location>
        <begin position="290"/>
        <end position="316"/>
    </location>
</feature>
<keyword evidence="3" id="KW-1003">Cell membrane</keyword>
<comment type="similarity">
    <text evidence="2">Belongs to the resistance-nodulation-cell division (RND) (TC 2.A.6) family. MmpL subfamily.</text>
</comment>
<feature type="transmembrane region" description="Helical" evidence="7">
    <location>
        <begin position="649"/>
        <end position="670"/>
    </location>
</feature>
<evidence type="ECO:0000313" key="9">
    <source>
        <dbReference type="EMBL" id="GAA0947553.1"/>
    </source>
</evidence>
<feature type="transmembrane region" description="Helical" evidence="7">
    <location>
        <begin position="567"/>
        <end position="591"/>
    </location>
</feature>
<keyword evidence="10" id="KW-1185">Reference proteome</keyword>
<accession>A0ABN1QU68</accession>
<feature type="transmembrane region" description="Helical" evidence="7">
    <location>
        <begin position="21"/>
        <end position="43"/>
    </location>
</feature>
<gene>
    <name evidence="9" type="ORF">GCM10009554_44380</name>
</gene>
<organism evidence="9 10">
    <name type="scientific">Kribbella koreensis</name>
    <dbReference type="NCBI Taxonomy" id="57909"/>
    <lineage>
        <taxon>Bacteria</taxon>
        <taxon>Bacillati</taxon>
        <taxon>Actinomycetota</taxon>
        <taxon>Actinomycetes</taxon>
        <taxon>Propionibacteriales</taxon>
        <taxon>Kribbellaceae</taxon>
        <taxon>Kribbella</taxon>
    </lineage>
</organism>
<dbReference type="InterPro" id="IPR004869">
    <property type="entry name" value="MMPL_dom"/>
</dbReference>
<evidence type="ECO:0000259" key="8">
    <source>
        <dbReference type="Pfam" id="PF03176"/>
    </source>
</evidence>
<evidence type="ECO:0000256" key="4">
    <source>
        <dbReference type="ARBA" id="ARBA00022692"/>
    </source>
</evidence>
<comment type="subcellular location">
    <subcellularLocation>
        <location evidence="1">Cell membrane</location>
        <topology evidence="1">Multi-pass membrane protein</topology>
    </subcellularLocation>
</comment>
<feature type="transmembrane region" description="Helical" evidence="7">
    <location>
        <begin position="676"/>
        <end position="701"/>
    </location>
</feature>
<feature type="transmembrane region" description="Helical" evidence="7">
    <location>
        <begin position="214"/>
        <end position="235"/>
    </location>
</feature>
<protein>
    <submittedName>
        <fullName evidence="9">MMPL family transporter</fullName>
    </submittedName>
</protein>
<proteinExistence type="inferred from homology"/>
<dbReference type="Gene3D" id="1.20.1640.10">
    <property type="entry name" value="Multidrug efflux transporter AcrB transmembrane domain"/>
    <property type="match status" value="2"/>
</dbReference>
<dbReference type="SUPFAM" id="SSF82866">
    <property type="entry name" value="Multidrug efflux transporter AcrB transmembrane domain"/>
    <property type="match status" value="2"/>
</dbReference>
<feature type="domain" description="Membrane transport protein MMPL" evidence="8">
    <location>
        <begin position="406"/>
        <end position="711"/>
    </location>
</feature>
<dbReference type="Proteomes" id="UP001500542">
    <property type="component" value="Unassembled WGS sequence"/>
</dbReference>
<dbReference type="PANTHER" id="PTHR33406:SF6">
    <property type="entry name" value="MEMBRANE PROTEIN YDGH-RELATED"/>
    <property type="match status" value="1"/>
</dbReference>
<evidence type="ECO:0000256" key="7">
    <source>
        <dbReference type="SAM" id="Phobius"/>
    </source>
</evidence>
<evidence type="ECO:0000256" key="5">
    <source>
        <dbReference type="ARBA" id="ARBA00022989"/>
    </source>
</evidence>
<dbReference type="EMBL" id="BAAAHK010000011">
    <property type="protein sequence ID" value="GAA0947553.1"/>
    <property type="molecule type" value="Genomic_DNA"/>
</dbReference>
<feature type="transmembrane region" description="Helical" evidence="7">
    <location>
        <begin position="322"/>
        <end position="345"/>
    </location>
</feature>
<keyword evidence="4 7" id="KW-0812">Transmembrane</keyword>
<feature type="transmembrane region" description="Helical" evidence="7">
    <location>
        <begin position="603"/>
        <end position="622"/>
    </location>
</feature>
<feature type="transmembrane region" description="Helical" evidence="7">
    <location>
        <begin position="543"/>
        <end position="560"/>
    </location>
</feature>
<evidence type="ECO:0000256" key="1">
    <source>
        <dbReference type="ARBA" id="ARBA00004651"/>
    </source>
</evidence>
<evidence type="ECO:0000313" key="10">
    <source>
        <dbReference type="Proteomes" id="UP001500542"/>
    </source>
</evidence>
<evidence type="ECO:0000256" key="3">
    <source>
        <dbReference type="ARBA" id="ARBA00022475"/>
    </source>
</evidence>
<dbReference type="InterPro" id="IPR050545">
    <property type="entry name" value="Mycobact_MmpL"/>
</dbReference>
<sequence>MEGKGGTLVFSKLGRFVVHNPWKVIAAWVVAAIAVLAFAPTLADVTNKDQASFLPDSYESVQAQQLAADAFGQTNDATASIVIKRGDNGVLTAADQAEAAELAGKITAEHIDRVTGAVTGPQALSPNKQVQLVSVGLKGLPDDQAVLDAVQQVRDLIGPAMADSGLRYGVTGDAALFLDNQDAFDNALVVVGIATVVLIIGLLLFIYRSPIAALLPILTVGLVTAVAPGLIALAAKAFDLEVTQDLQTLLTVVLFGVGTDYILFLLFRFRERLRAGEQPKEALVTATVRVSEVIVSAAGAIVVAFSALLLAVFGGFKSLGPGLAIAVAVMAFAAITLIPAVVSLLGPKVFWPSKSWQKTPKGAAFKRIGRFTARRPGVVALVSGGIMAILALGTLGMKVDYDAFSQLPKDTESSKAIKDLQSGFPAGALDPTTVYVKSTDGTPLSPATLTSYAEKLAKVDGVGALLPATPDGSPVLLNQDKTVAKLNVVLKNPPYAKASLDLVDGPLRDAAHANKPPNTTTLLGGVSASYTDIRDANSRDLKVIFPVAGGLIALILALLLRSLLAPLVLMLAVVLSFFATIGTTVFVFQGAAGHAGVTFSLPIMLYVFVVAIGTDYNILMIARLREEAERGTDPREAADLAIEHGGPSVAAAGLILAGTFSSLMLAGMALLTEMGFSVAAGIVISAFLMSILLVPSVTALLGHRAWWPRKITTAPVSKAEDRRLEPVG</sequence>
<feature type="domain" description="Membrane transport protein MMPL" evidence="8">
    <location>
        <begin position="53"/>
        <end position="378"/>
    </location>
</feature>
<keyword evidence="6 7" id="KW-0472">Membrane</keyword>
<evidence type="ECO:0000256" key="6">
    <source>
        <dbReference type="ARBA" id="ARBA00023136"/>
    </source>
</evidence>
<reference evidence="9 10" key="1">
    <citation type="journal article" date="2019" name="Int. J. Syst. Evol. Microbiol.">
        <title>The Global Catalogue of Microorganisms (GCM) 10K type strain sequencing project: providing services to taxonomists for standard genome sequencing and annotation.</title>
        <authorList>
            <consortium name="The Broad Institute Genomics Platform"/>
            <consortium name="The Broad Institute Genome Sequencing Center for Infectious Disease"/>
            <person name="Wu L."/>
            <person name="Ma J."/>
        </authorList>
    </citation>
    <scope>NUCLEOTIDE SEQUENCE [LARGE SCALE GENOMIC DNA]</scope>
    <source>
        <strain evidence="9 10">JCM 10977</strain>
    </source>
</reference>
<feature type="transmembrane region" description="Helical" evidence="7">
    <location>
        <begin position="377"/>
        <end position="397"/>
    </location>
</feature>
<keyword evidence="5 7" id="KW-1133">Transmembrane helix</keyword>